<dbReference type="KEGG" id="lto:RGQ30_07140"/>
<reference evidence="5 6" key="1">
    <citation type="submission" date="2023-10" db="EMBL/GenBank/DDBJ databases">
        <title>Complete Genome Sequence of Limnobacter thiooxidans CS-K2T, Isolated from freshwater lake sediments in Bavaria, Germany.</title>
        <authorList>
            <person name="Naruki M."/>
            <person name="Watanabe A."/>
            <person name="Warashina T."/>
            <person name="Morita T."/>
            <person name="Arakawa K."/>
        </authorList>
    </citation>
    <scope>NUCLEOTIDE SEQUENCE [LARGE SCALE GENOMIC DNA]</scope>
    <source>
        <strain evidence="5 6">CS-K2</strain>
    </source>
</reference>
<dbReference type="Pfam" id="PF02954">
    <property type="entry name" value="HTH_8"/>
    <property type="match status" value="1"/>
</dbReference>
<evidence type="ECO:0000313" key="5">
    <source>
        <dbReference type="EMBL" id="BET25213.1"/>
    </source>
</evidence>
<dbReference type="RefSeq" id="WP_130558285.1">
    <property type="nucleotide sequence ID" value="NZ_AP028947.1"/>
</dbReference>
<evidence type="ECO:0000256" key="2">
    <source>
        <dbReference type="ARBA" id="ARBA00023125"/>
    </source>
</evidence>
<evidence type="ECO:0000256" key="3">
    <source>
        <dbReference type="ARBA" id="ARBA00029540"/>
    </source>
</evidence>
<dbReference type="GO" id="GO:0043565">
    <property type="term" value="F:sequence-specific DNA binding"/>
    <property type="evidence" value="ECO:0007669"/>
    <property type="project" value="InterPro"/>
</dbReference>
<sequence>MKPNDSDLSPVTISECIRSNLDKFFDDLEGECAKSVYDMVLSAVERPMLEVVMEKANMNQTIASQMLGINRNTLRKKLQQHGLI</sequence>
<dbReference type="NCBIfam" id="NF002517">
    <property type="entry name" value="PRK01905.1"/>
    <property type="match status" value="1"/>
</dbReference>
<dbReference type="AlphaFoldDB" id="A0AA86MAQ0"/>
<accession>A0AA86MAQ0</accession>
<dbReference type="PANTHER" id="PTHR47918">
    <property type="entry name" value="DNA-BINDING PROTEIN FIS"/>
    <property type="match status" value="1"/>
</dbReference>
<dbReference type="PRINTS" id="PR01590">
    <property type="entry name" value="HTHFIS"/>
</dbReference>
<dbReference type="InterPro" id="IPR002197">
    <property type="entry name" value="HTH_Fis"/>
</dbReference>
<evidence type="ECO:0000259" key="4">
    <source>
        <dbReference type="Pfam" id="PF02954"/>
    </source>
</evidence>
<proteinExistence type="inferred from homology"/>
<comment type="similarity">
    <text evidence="1">Belongs to the transcriptional regulatory Fis family.</text>
</comment>
<keyword evidence="2" id="KW-0238">DNA-binding</keyword>
<protein>
    <recommendedName>
        <fullName evidence="3">Putative Fis-like DNA-binding protein</fullName>
    </recommendedName>
</protein>
<dbReference type="SUPFAM" id="SSF46689">
    <property type="entry name" value="Homeodomain-like"/>
    <property type="match status" value="1"/>
</dbReference>
<dbReference type="InterPro" id="IPR050207">
    <property type="entry name" value="Trans_regulatory_Fis"/>
</dbReference>
<dbReference type="EMBL" id="AP028947">
    <property type="protein sequence ID" value="BET25213.1"/>
    <property type="molecule type" value="Genomic_DNA"/>
</dbReference>
<dbReference type="PIRSF" id="PIRSF002097">
    <property type="entry name" value="DNA-binding_Fis"/>
    <property type="match status" value="1"/>
</dbReference>
<feature type="domain" description="DNA binding HTH" evidence="4">
    <location>
        <begin position="42"/>
        <end position="80"/>
    </location>
</feature>
<organism evidence="5 6">
    <name type="scientific">Limnobacter thiooxidans</name>
    <dbReference type="NCBI Taxonomy" id="131080"/>
    <lineage>
        <taxon>Bacteria</taxon>
        <taxon>Pseudomonadati</taxon>
        <taxon>Pseudomonadota</taxon>
        <taxon>Betaproteobacteria</taxon>
        <taxon>Burkholderiales</taxon>
        <taxon>Burkholderiaceae</taxon>
        <taxon>Limnobacter</taxon>
    </lineage>
</organism>
<dbReference type="InterPro" id="IPR005412">
    <property type="entry name" value="Fis_DNA-bd"/>
</dbReference>
<dbReference type="PANTHER" id="PTHR47918:SF1">
    <property type="entry name" value="DNA-BINDING PROTEIN FIS"/>
    <property type="match status" value="1"/>
</dbReference>
<evidence type="ECO:0000313" key="6">
    <source>
        <dbReference type="Proteomes" id="UP001329151"/>
    </source>
</evidence>
<evidence type="ECO:0000256" key="1">
    <source>
        <dbReference type="ARBA" id="ARBA00008559"/>
    </source>
</evidence>
<gene>
    <name evidence="5" type="ORF">RGQ30_07140</name>
</gene>
<name>A0AA86MAQ0_9BURK</name>
<dbReference type="Proteomes" id="UP001329151">
    <property type="component" value="Chromosome"/>
</dbReference>
<dbReference type="GO" id="GO:0006355">
    <property type="term" value="P:regulation of DNA-templated transcription"/>
    <property type="evidence" value="ECO:0007669"/>
    <property type="project" value="InterPro"/>
</dbReference>
<dbReference type="InterPro" id="IPR009057">
    <property type="entry name" value="Homeodomain-like_sf"/>
</dbReference>
<keyword evidence="6" id="KW-1185">Reference proteome</keyword>
<dbReference type="Gene3D" id="1.10.10.60">
    <property type="entry name" value="Homeodomain-like"/>
    <property type="match status" value="1"/>
</dbReference>